<feature type="transmembrane region" description="Helical" evidence="1">
    <location>
        <begin position="113"/>
        <end position="138"/>
    </location>
</feature>
<dbReference type="PANTHER" id="PTHR42709">
    <property type="entry name" value="ALKALINE PHOSPHATASE LIKE PROTEIN"/>
    <property type="match status" value="1"/>
</dbReference>
<organism evidence="3 4">
    <name type="scientific">Maritalea myrionectae</name>
    <dbReference type="NCBI Taxonomy" id="454601"/>
    <lineage>
        <taxon>Bacteria</taxon>
        <taxon>Pseudomonadati</taxon>
        <taxon>Pseudomonadota</taxon>
        <taxon>Alphaproteobacteria</taxon>
        <taxon>Hyphomicrobiales</taxon>
        <taxon>Devosiaceae</taxon>
        <taxon>Maritalea</taxon>
    </lineage>
</organism>
<feature type="domain" description="VTT" evidence="2">
    <location>
        <begin position="50"/>
        <end position="164"/>
    </location>
</feature>
<dbReference type="RefSeq" id="WP_117395902.1">
    <property type="nucleotide sequence ID" value="NZ_CP021330.1"/>
</dbReference>
<evidence type="ECO:0000259" key="2">
    <source>
        <dbReference type="Pfam" id="PF09335"/>
    </source>
</evidence>
<dbReference type="GO" id="GO:0005886">
    <property type="term" value="C:plasma membrane"/>
    <property type="evidence" value="ECO:0007669"/>
    <property type="project" value="TreeGrafter"/>
</dbReference>
<dbReference type="STRING" id="1122213.GCA_000423365_02558"/>
<dbReference type="EMBL" id="CP021330">
    <property type="protein sequence ID" value="AVX04755.1"/>
    <property type="molecule type" value="Genomic_DNA"/>
</dbReference>
<feature type="transmembrane region" description="Helical" evidence="1">
    <location>
        <begin position="180"/>
        <end position="201"/>
    </location>
</feature>
<keyword evidence="1" id="KW-0472">Membrane</keyword>
<keyword evidence="1" id="KW-1133">Transmembrane helix</keyword>
<feature type="transmembrane region" description="Helical" evidence="1">
    <location>
        <begin position="144"/>
        <end position="168"/>
    </location>
</feature>
<protein>
    <submittedName>
        <fullName evidence="3">Undecaprenyl-diphosphate phosphatase</fullName>
    </submittedName>
</protein>
<dbReference type="InterPro" id="IPR032816">
    <property type="entry name" value="VTT_dom"/>
</dbReference>
<evidence type="ECO:0000256" key="1">
    <source>
        <dbReference type="SAM" id="Phobius"/>
    </source>
</evidence>
<dbReference type="AlphaFoldDB" id="A0A2R4MFN2"/>
<dbReference type="Proteomes" id="UP000258927">
    <property type="component" value="Chromosome"/>
</dbReference>
<evidence type="ECO:0000313" key="4">
    <source>
        <dbReference type="Proteomes" id="UP000258927"/>
    </source>
</evidence>
<keyword evidence="1" id="KW-0812">Transmembrane</keyword>
<dbReference type="Pfam" id="PF09335">
    <property type="entry name" value="VTT_dom"/>
    <property type="match status" value="1"/>
</dbReference>
<feature type="transmembrane region" description="Helical" evidence="1">
    <location>
        <begin position="63"/>
        <end position="84"/>
    </location>
</feature>
<proteinExistence type="predicted"/>
<keyword evidence="4" id="KW-1185">Reference proteome</keyword>
<name>A0A2R4MFN2_9HYPH</name>
<dbReference type="InterPro" id="IPR051311">
    <property type="entry name" value="DedA_domain"/>
</dbReference>
<dbReference type="KEGG" id="mmyr:MXMO3_02240"/>
<sequence length="204" mass="21999">MAWRWPNFQVDAAQLRRGATSKKAYGLLAATSFLESALLPLSVDVIALPMMVGAPKKAMNVAHVALLASVFGGMLGYLIGFAFLETIGQWIISTYGLEAAFAQFQQQATTNNMAAATAIFLGAVTPVPFKLVCLGAGILHINPILFVVAAFAGRALRFYAFALVFVMFGQQMTDWAGRNLKLFSALVIVITILGFVMVAYWPKA</sequence>
<gene>
    <name evidence="3" type="ORF">MXMO3_02240</name>
</gene>
<dbReference type="PANTHER" id="PTHR42709:SF11">
    <property type="entry name" value="DEDA FAMILY PROTEIN"/>
    <property type="match status" value="1"/>
</dbReference>
<feature type="transmembrane region" description="Helical" evidence="1">
    <location>
        <begin position="24"/>
        <end position="43"/>
    </location>
</feature>
<accession>A0A2R4MFN2</accession>
<reference evidence="3 4" key="1">
    <citation type="submission" date="2017-05" db="EMBL/GenBank/DDBJ databases">
        <title>Genome Analysis of Maritalea myrionectae HL2708#5.</title>
        <authorList>
            <consortium name="Cotde Inc.-PKNU"/>
            <person name="Jang D."/>
            <person name="Oh H.-M."/>
        </authorList>
    </citation>
    <scope>NUCLEOTIDE SEQUENCE [LARGE SCALE GENOMIC DNA]</scope>
    <source>
        <strain evidence="3 4">HL2708#5</strain>
    </source>
</reference>
<evidence type="ECO:0000313" key="3">
    <source>
        <dbReference type="EMBL" id="AVX04755.1"/>
    </source>
</evidence>